<evidence type="ECO:0000256" key="2">
    <source>
        <dbReference type="ARBA" id="ARBA00022475"/>
    </source>
</evidence>
<evidence type="ECO:0000313" key="9">
    <source>
        <dbReference type="EMBL" id="MBB5840926.1"/>
    </source>
</evidence>
<gene>
    <name evidence="9" type="ORF">HDA39_007660</name>
</gene>
<evidence type="ECO:0000256" key="8">
    <source>
        <dbReference type="SAM" id="Phobius"/>
    </source>
</evidence>
<feature type="transmembrane region" description="Helical" evidence="8">
    <location>
        <begin position="258"/>
        <end position="279"/>
    </location>
</feature>
<reference evidence="9 10" key="1">
    <citation type="submission" date="2020-08" db="EMBL/GenBank/DDBJ databases">
        <title>Sequencing the genomes of 1000 actinobacteria strains.</title>
        <authorList>
            <person name="Klenk H.-P."/>
        </authorList>
    </citation>
    <scope>NUCLEOTIDE SEQUENCE [LARGE SCALE GENOMIC DNA]</scope>
    <source>
        <strain evidence="9 10">DSM 28967</strain>
    </source>
</reference>
<feature type="transmembrane region" description="Helical" evidence="8">
    <location>
        <begin position="327"/>
        <end position="347"/>
    </location>
</feature>
<comment type="subcellular location">
    <subcellularLocation>
        <location evidence="1">Cell membrane</location>
        <topology evidence="1">Multi-pass membrane protein</topology>
    </subcellularLocation>
</comment>
<proteinExistence type="inferred from homology"/>
<feature type="transmembrane region" description="Helical" evidence="8">
    <location>
        <begin position="115"/>
        <end position="133"/>
    </location>
</feature>
<evidence type="ECO:0000256" key="7">
    <source>
        <dbReference type="ARBA" id="ARBA00024033"/>
    </source>
</evidence>
<accession>A0A7W9JF25</accession>
<keyword evidence="2" id="KW-1003">Cell membrane</keyword>
<dbReference type="InterPro" id="IPR018584">
    <property type="entry name" value="GT87"/>
</dbReference>
<comment type="caution">
    <text evidence="9">The sequence shown here is derived from an EMBL/GenBank/DDBJ whole genome shotgun (WGS) entry which is preliminary data.</text>
</comment>
<evidence type="ECO:0000313" key="10">
    <source>
        <dbReference type="Proteomes" id="UP000549971"/>
    </source>
</evidence>
<feature type="transmembrane region" description="Helical" evidence="8">
    <location>
        <begin position="194"/>
        <end position="213"/>
    </location>
</feature>
<dbReference type="EC" id="2.4.1.-" evidence="9"/>
<dbReference type="EMBL" id="JACHMY010000001">
    <property type="protein sequence ID" value="MBB5840926.1"/>
    <property type="molecule type" value="Genomic_DNA"/>
</dbReference>
<keyword evidence="3 9" id="KW-0808">Transferase</keyword>
<keyword evidence="5 8" id="KW-1133">Transmembrane helix</keyword>
<keyword evidence="9" id="KW-0328">Glycosyltransferase</keyword>
<sequence>MIQGILGDPVKRRWWLTVGVCVAVGILLPFVWDHTGADLKVYRLGGSMVLDDPASLYAARMRDITMPFTYPLFGAMVMVPVAVMPWPVAYGVSITVSLFAIVVIWRLCLRRLPPASSWGPAGLIAVSAASLLIEPVRETLSYGQINLILCALILYDVLEVRRPRRGIWIGIAAGIKLTPLVFFGMLVVTRQWRALAHASAAFAVTVLAGFLIAPSAAWEYWTKLLSDTARIGGLAYSGNQSWNGFLIRVTGDMDGGGLAWKAVVLLTVVAGLWLTRALWLRGERLGATAIAGMISLLCSPVSWSHHWVWMIPLGVALLTGTRVGRRFPVQTAAAWFGLLMLAPIWWVPRRGNRELDWNMLEQVAGNAYLWLALTAGLLLAAGGRTRTMPAATTIREDAPTHPRL</sequence>
<dbReference type="GO" id="GO:0016758">
    <property type="term" value="F:hexosyltransferase activity"/>
    <property type="evidence" value="ECO:0007669"/>
    <property type="project" value="InterPro"/>
</dbReference>
<dbReference type="RefSeq" id="WP_184803633.1">
    <property type="nucleotide sequence ID" value="NZ_JACHMY010000001.1"/>
</dbReference>
<feature type="transmembrane region" description="Helical" evidence="8">
    <location>
        <begin position="14"/>
        <end position="32"/>
    </location>
</feature>
<dbReference type="Pfam" id="PF09594">
    <property type="entry name" value="GT87"/>
    <property type="match status" value="1"/>
</dbReference>
<comment type="similarity">
    <text evidence="7">Belongs to the glycosyltransferase 87 family.</text>
</comment>
<keyword evidence="6 8" id="KW-0472">Membrane</keyword>
<protein>
    <submittedName>
        <fullName evidence="9">Alpha-1,2-mannosyltransferase</fullName>
        <ecNumber evidence="9">2.4.1.-</ecNumber>
    </submittedName>
</protein>
<feature type="transmembrane region" description="Helical" evidence="8">
    <location>
        <begin position="89"/>
        <end position="108"/>
    </location>
</feature>
<keyword evidence="10" id="KW-1185">Reference proteome</keyword>
<evidence type="ECO:0000256" key="1">
    <source>
        <dbReference type="ARBA" id="ARBA00004651"/>
    </source>
</evidence>
<feature type="transmembrane region" description="Helical" evidence="8">
    <location>
        <begin position="367"/>
        <end position="385"/>
    </location>
</feature>
<dbReference type="Proteomes" id="UP000549971">
    <property type="component" value="Unassembled WGS sequence"/>
</dbReference>
<keyword evidence="4 8" id="KW-0812">Transmembrane</keyword>
<organism evidence="9 10">
    <name type="scientific">Kribbella italica</name>
    <dbReference type="NCBI Taxonomy" id="1540520"/>
    <lineage>
        <taxon>Bacteria</taxon>
        <taxon>Bacillati</taxon>
        <taxon>Actinomycetota</taxon>
        <taxon>Actinomycetes</taxon>
        <taxon>Propionibacteriales</taxon>
        <taxon>Kribbellaceae</taxon>
        <taxon>Kribbella</taxon>
    </lineage>
</organism>
<evidence type="ECO:0000256" key="4">
    <source>
        <dbReference type="ARBA" id="ARBA00022692"/>
    </source>
</evidence>
<dbReference type="GO" id="GO:0005886">
    <property type="term" value="C:plasma membrane"/>
    <property type="evidence" value="ECO:0007669"/>
    <property type="project" value="UniProtKB-SubCell"/>
</dbReference>
<dbReference type="AlphaFoldDB" id="A0A7W9JF25"/>
<name>A0A7W9JF25_9ACTN</name>
<evidence type="ECO:0000256" key="3">
    <source>
        <dbReference type="ARBA" id="ARBA00022679"/>
    </source>
</evidence>
<evidence type="ECO:0000256" key="6">
    <source>
        <dbReference type="ARBA" id="ARBA00023136"/>
    </source>
</evidence>
<evidence type="ECO:0000256" key="5">
    <source>
        <dbReference type="ARBA" id="ARBA00022989"/>
    </source>
</evidence>
<feature type="transmembrane region" description="Helical" evidence="8">
    <location>
        <begin position="167"/>
        <end position="188"/>
    </location>
</feature>
<feature type="transmembrane region" description="Helical" evidence="8">
    <location>
        <begin position="285"/>
        <end position="306"/>
    </location>
</feature>